<reference evidence="3" key="1">
    <citation type="submission" date="2021-04" db="EMBL/GenBank/DDBJ databases">
        <title>Dactylosporangium aurantiacum NRRL B-8018 full assembly.</title>
        <authorList>
            <person name="Hartkoorn R.C."/>
            <person name="Beaudoing E."/>
            <person name="Hot D."/>
        </authorList>
    </citation>
    <scope>NUCLEOTIDE SEQUENCE</scope>
    <source>
        <strain evidence="3">NRRL B-8018</strain>
    </source>
</reference>
<dbReference type="Pfam" id="PF03795">
    <property type="entry name" value="YCII"/>
    <property type="match status" value="1"/>
</dbReference>
<evidence type="ECO:0000259" key="2">
    <source>
        <dbReference type="Pfam" id="PF03795"/>
    </source>
</evidence>
<dbReference type="KEGG" id="daur:Daura_17645"/>
<dbReference type="SUPFAM" id="SSF54909">
    <property type="entry name" value="Dimeric alpha+beta barrel"/>
    <property type="match status" value="1"/>
</dbReference>
<protein>
    <submittedName>
        <fullName evidence="3">GTP cyclohydrolase</fullName>
    </submittedName>
</protein>
<proteinExistence type="inferred from homology"/>
<dbReference type="Proteomes" id="UP001058003">
    <property type="component" value="Chromosome"/>
</dbReference>
<evidence type="ECO:0000313" key="3">
    <source>
        <dbReference type="EMBL" id="UWZ57828.1"/>
    </source>
</evidence>
<dbReference type="AlphaFoldDB" id="A0A9Q9IMS4"/>
<comment type="similarity">
    <text evidence="1">Belongs to the YciI family.</text>
</comment>
<evidence type="ECO:0000313" key="4">
    <source>
        <dbReference type="Proteomes" id="UP001058003"/>
    </source>
</evidence>
<accession>A0A9Q9IMS4</accession>
<dbReference type="InterPro" id="IPR011008">
    <property type="entry name" value="Dimeric_a/b-barrel"/>
</dbReference>
<evidence type="ECO:0000256" key="1">
    <source>
        <dbReference type="ARBA" id="ARBA00007689"/>
    </source>
</evidence>
<organism evidence="3 4">
    <name type="scientific">Dactylosporangium aurantiacum</name>
    <dbReference type="NCBI Taxonomy" id="35754"/>
    <lineage>
        <taxon>Bacteria</taxon>
        <taxon>Bacillati</taxon>
        <taxon>Actinomycetota</taxon>
        <taxon>Actinomycetes</taxon>
        <taxon>Micromonosporales</taxon>
        <taxon>Micromonosporaceae</taxon>
        <taxon>Dactylosporangium</taxon>
    </lineage>
</organism>
<feature type="domain" description="YCII-related" evidence="2">
    <location>
        <begin position="15"/>
        <end position="83"/>
    </location>
</feature>
<gene>
    <name evidence="3" type="ORF">Daura_17645</name>
</gene>
<sequence length="88" mass="10019">MVGVYLLELAFDGSPDRLALRPAHRERLRVLHEAGRVVLAGPYSDERGALLVFDVTAEELDAIVEDDPYYRAPGVKIVRQEEWNPIFR</sequence>
<dbReference type="Gene3D" id="3.30.70.1060">
    <property type="entry name" value="Dimeric alpha+beta barrel"/>
    <property type="match status" value="1"/>
</dbReference>
<dbReference type="InterPro" id="IPR005545">
    <property type="entry name" value="YCII"/>
</dbReference>
<name>A0A9Q9IMS4_9ACTN</name>
<keyword evidence="4" id="KW-1185">Reference proteome</keyword>
<dbReference type="EMBL" id="CP073767">
    <property type="protein sequence ID" value="UWZ57828.1"/>
    <property type="molecule type" value="Genomic_DNA"/>
</dbReference>